<dbReference type="OrthoDB" id="6237947at2759"/>
<protein>
    <submittedName>
        <fullName evidence="1">Uncharacterized protein</fullName>
    </submittedName>
</protein>
<dbReference type="AlphaFoldDB" id="A0A8J4SVD4"/>
<keyword evidence="2" id="KW-1185">Reference proteome</keyword>
<accession>A0A8J4SVD4</accession>
<evidence type="ECO:0000313" key="1">
    <source>
        <dbReference type="EMBL" id="KAF5397325.1"/>
    </source>
</evidence>
<comment type="caution">
    <text evidence="1">The sequence shown here is derived from an EMBL/GenBank/DDBJ whole genome shotgun (WGS) entry which is preliminary data.</text>
</comment>
<dbReference type="EMBL" id="LUCH01006442">
    <property type="protein sequence ID" value="KAF5397325.1"/>
    <property type="molecule type" value="Genomic_DNA"/>
</dbReference>
<reference evidence="1" key="1">
    <citation type="submission" date="2019-05" db="EMBL/GenBank/DDBJ databases">
        <title>Annotation for the trematode Paragonimus heterotremus.</title>
        <authorList>
            <person name="Choi Y.-J."/>
        </authorList>
    </citation>
    <scope>NUCLEOTIDE SEQUENCE</scope>
    <source>
        <strain evidence="1">LC</strain>
    </source>
</reference>
<organism evidence="1 2">
    <name type="scientific">Paragonimus heterotremus</name>
    <dbReference type="NCBI Taxonomy" id="100268"/>
    <lineage>
        <taxon>Eukaryota</taxon>
        <taxon>Metazoa</taxon>
        <taxon>Spiralia</taxon>
        <taxon>Lophotrochozoa</taxon>
        <taxon>Platyhelminthes</taxon>
        <taxon>Trematoda</taxon>
        <taxon>Digenea</taxon>
        <taxon>Plagiorchiida</taxon>
        <taxon>Troglotremata</taxon>
        <taxon>Troglotrematidae</taxon>
        <taxon>Paragonimus</taxon>
    </lineage>
</organism>
<sequence>MEHKILKRLVRVGKKKIARLDRHSPGKLLDRHLLSMALNTWRAMCDVSEVHNSWYLMDPPSGASFSWDEEQDFVSLSSLSECQPNLDPQLLPQSTQKRILEASVPSSPSTSPCRIAEERQGCLLNFPRLPSVG</sequence>
<gene>
    <name evidence="1" type="ORF">PHET_09463</name>
</gene>
<proteinExistence type="predicted"/>
<name>A0A8J4SVD4_9TREM</name>
<evidence type="ECO:0000313" key="2">
    <source>
        <dbReference type="Proteomes" id="UP000748531"/>
    </source>
</evidence>
<dbReference type="Proteomes" id="UP000748531">
    <property type="component" value="Unassembled WGS sequence"/>
</dbReference>